<sequence>MQDGTYDPPRGPQGGSPQDPGHKTPEIGDPASIHVIVGRSRARIVLSGEIDADIGGDLHEATAAAEESRLPVEIDAHHVTFMDSSGVAFLARLASRSPHRVRVLRAPPTVRFLLEVTRIGDLLDIVDEDPGFELDDEDPTGPPPSGDAPAPAGVGGPPAS</sequence>
<feature type="region of interest" description="Disordered" evidence="1">
    <location>
        <begin position="128"/>
        <end position="160"/>
    </location>
</feature>
<reference evidence="4" key="1">
    <citation type="journal article" date="2019" name="Int. J. Syst. Evol. Microbiol.">
        <title>The Global Catalogue of Microorganisms (GCM) 10K type strain sequencing project: providing services to taxonomists for standard genome sequencing and annotation.</title>
        <authorList>
            <consortium name="The Broad Institute Genomics Platform"/>
            <consortium name="The Broad Institute Genome Sequencing Center for Infectious Disease"/>
            <person name="Wu L."/>
            <person name="Ma J."/>
        </authorList>
    </citation>
    <scope>NUCLEOTIDE SEQUENCE [LARGE SCALE GENOMIC DNA]</scope>
    <source>
        <strain evidence="4">CCUG 42722</strain>
    </source>
</reference>
<dbReference type="PROSITE" id="PS50801">
    <property type="entry name" value="STAS"/>
    <property type="match status" value="1"/>
</dbReference>
<dbReference type="InterPro" id="IPR002645">
    <property type="entry name" value="STAS_dom"/>
</dbReference>
<evidence type="ECO:0000313" key="4">
    <source>
        <dbReference type="Proteomes" id="UP001596011"/>
    </source>
</evidence>
<dbReference type="Pfam" id="PF13466">
    <property type="entry name" value="STAS_2"/>
    <property type="match status" value="1"/>
</dbReference>
<dbReference type="SUPFAM" id="SSF52091">
    <property type="entry name" value="SpoIIaa-like"/>
    <property type="match status" value="1"/>
</dbReference>
<organism evidence="3 4">
    <name type="scientific">Promicromonospora alba</name>
    <dbReference type="NCBI Taxonomy" id="1616110"/>
    <lineage>
        <taxon>Bacteria</taxon>
        <taxon>Bacillati</taxon>
        <taxon>Actinomycetota</taxon>
        <taxon>Actinomycetes</taxon>
        <taxon>Micrococcales</taxon>
        <taxon>Promicromonosporaceae</taxon>
        <taxon>Promicromonospora</taxon>
    </lineage>
</organism>
<feature type="compositionally biased region" description="Acidic residues" evidence="1">
    <location>
        <begin position="128"/>
        <end position="139"/>
    </location>
</feature>
<protein>
    <submittedName>
        <fullName evidence="3">STAS domain-containing protein</fullName>
    </submittedName>
</protein>
<feature type="domain" description="STAS" evidence="2">
    <location>
        <begin position="44"/>
        <end position="123"/>
    </location>
</feature>
<evidence type="ECO:0000256" key="1">
    <source>
        <dbReference type="SAM" id="MobiDB-lite"/>
    </source>
</evidence>
<dbReference type="Proteomes" id="UP001596011">
    <property type="component" value="Unassembled WGS sequence"/>
</dbReference>
<dbReference type="CDD" id="cd07043">
    <property type="entry name" value="STAS_anti-anti-sigma_factors"/>
    <property type="match status" value="1"/>
</dbReference>
<gene>
    <name evidence="3" type="ORF">ACFO6V_13990</name>
</gene>
<dbReference type="InterPro" id="IPR036513">
    <property type="entry name" value="STAS_dom_sf"/>
</dbReference>
<dbReference type="InterPro" id="IPR058548">
    <property type="entry name" value="MlaB-like_STAS"/>
</dbReference>
<feature type="region of interest" description="Disordered" evidence="1">
    <location>
        <begin position="1"/>
        <end position="29"/>
    </location>
</feature>
<name>A0ABV9HJ47_9MICO</name>
<evidence type="ECO:0000259" key="2">
    <source>
        <dbReference type="PROSITE" id="PS50801"/>
    </source>
</evidence>
<evidence type="ECO:0000313" key="3">
    <source>
        <dbReference type="EMBL" id="MFC4629350.1"/>
    </source>
</evidence>
<proteinExistence type="predicted"/>
<comment type="caution">
    <text evidence="3">The sequence shown here is derived from an EMBL/GenBank/DDBJ whole genome shotgun (WGS) entry which is preliminary data.</text>
</comment>
<dbReference type="EMBL" id="JBHSFI010000004">
    <property type="protein sequence ID" value="MFC4629350.1"/>
    <property type="molecule type" value="Genomic_DNA"/>
</dbReference>
<keyword evidence="4" id="KW-1185">Reference proteome</keyword>
<accession>A0ABV9HJ47</accession>
<dbReference type="RefSeq" id="WP_377136322.1">
    <property type="nucleotide sequence ID" value="NZ_JBHSFI010000004.1"/>
</dbReference>
<dbReference type="Gene3D" id="3.30.750.24">
    <property type="entry name" value="STAS domain"/>
    <property type="match status" value="1"/>
</dbReference>